<dbReference type="OrthoDB" id="1920459at2759"/>
<keyword evidence="5" id="KW-1185">Reference proteome</keyword>
<dbReference type="Proteomes" id="UP000554482">
    <property type="component" value="Unassembled WGS sequence"/>
</dbReference>
<evidence type="ECO:0000313" key="5">
    <source>
        <dbReference type="Proteomes" id="UP000554482"/>
    </source>
</evidence>
<dbReference type="AlphaFoldDB" id="A0A7J6UU68"/>
<evidence type="ECO:0000256" key="1">
    <source>
        <dbReference type="RuleBase" id="RU000628"/>
    </source>
</evidence>
<feature type="signal peptide" evidence="2">
    <location>
        <begin position="1"/>
        <end position="25"/>
    </location>
</feature>
<sequence>MKSSNLAVSAIAIFALLLVSEPVAAITCSDVVKDLSSCIKYLGNGVGSPPTACCTGASNLAAAASTTADKKIACNCIKSTAQSIKVNAAAAKALPGLCRITLPFAVSTSVDCTKYFS</sequence>
<comment type="caution">
    <text evidence="4">The sequence shown here is derived from an EMBL/GenBank/DDBJ whole genome shotgun (WGS) entry which is preliminary data.</text>
</comment>
<accession>A0A7J6UU68</accession>
<dbReference type="SUPFAM" id="SSF47699">
    <property type="entry name" value="Bifunctional inhibitor/lipid-transfer protein/seed storage 2S albumin"/>
    <property type="match status" value="1"/>
</dbReference>
<dbReference type="PRINTS" id="PR00382">
    <property type="entry name" value="LIPIDTRNSFER"/>
</dbReference>
<evidence type="ECO:0000256" key="2">
    <source>
        <dbReference type="SAM" id="SignalP"/>
    </source>
</evidence>
<name>A0A7J6UU68_THATH</name>
<dbReference type="Gene3D" id="1.10.110.10">
    <property type="entry name" value="Plant lipid-transfer and hydrophobic proteins"/>
    <property type="match status" value="1"/>
</dbReference>
<dbReference type="EMBL" id="JABWDY010043196">
    <property type="protein sequence ID" value="KAF5176117.1"/>
    <property type="molecule type" value="Genomic_DNA"/>
</dbReference>
<evidence type="ECO:0000259" key="3">
    <source>
        <dbReference type="SMART" id="SM00499"/>
    </source>
</evidence>
<organism evidence="4 5">
    <name type="scientific">Thalictrum thalictroides</name>
    <name type="common">Rue-anemone</name>
    <name type="synonym">Anemone thalictroides</name>
    <dbReference type="NCBI Taxonomy" id="46969"/>
    <lineage>
        <taxon>Eukaryota</taxon>
        <taxon>Viridiplantae</taxon>
        <taxon>Streptophyta</taxon>
        <taxon>Embryophyta</taxon>
        <taxon>Tracheophyta</taxon>
        <taxon>Spermatophyta</taxon>
        <taxon>Magnoliopsida</taxon>
        <taxon>Ranunculales</taxon>
        <taxon>Ranunculaceae</taxon>
        <taxon>Thalictroideae</taxon>
        <taxon>Thalictrum</taxon>
    </lineage>
</organism>
<dbReference type="InterPro" id="IPR016140">
    <property type="entry name" value="Bifunc_inhib/LTP/seed_store"/>
</dbReference>
<gene>
    <name evidence="4" type="ORF">FRX31_034300</name>
</gene>
<protein>
    <recommendedName>
        <fullName evidence="1">Non-specific lipid-transfer protein</fullName>
    </recommendedName>
</protein>
<evidence type="ECO:0000313" key="4">
    <source>
        <dbReference type="EMBL" id="KAF5176117.1"/>
    </source>
</evidence>
<reference evidence="4 5" key="1">
    <citation type="submission" date="2020-06" db="EMBL/GenBank/DDBJ databases">
        <title>Transcriptomic and genomic resources for Thalictrum thalictroides and T. hernandezii: Facilitating candidate gene discovery in an emerging model plant lineage.</title>
        <authorList>
            <person name="Arias T."/>
            <person name="Riano-Pachon D.M."/>
            <person name="Di Stilio V.S."/>
        </authorList>
    </citation>
    <scope>NUCLEOTIDE SEQUENCE [LARGE SCALE GENOMIC DNA]</scope>
    <source>
        <strain evidence="5">cv. WT478/WT964</strain>
        <tissue evidence="4">Leaves</tissue>
    </source>
</reference>
<proteinExistence type="inferred from homology"/>
<dbReference type="GO" id="GO:0006869">
    <property type="term" value="P:lipid transport"/>
    <property type="evidence" value="ECO:0007669"/>
    <property type="project" value="InterPro"/>
</dbReference>
<dbReference type="Pfam" id="PF00234">
    <property type="entry name" value="Tryp_alpha_amyl"/>
    <property type="match status" value="1"/>
</dbReference>
<keyword evidence="2" id="KW-0732">Signal</keyword>
<keyword evidence="1" id="KW-0446">Lipid-binding</keyword>
<dbReference type="CDD" id="cd01960">
    <property type="entry name" value="nsLTP1"/>
    <property type="match status" value="1"/>
</dbReference>
<comment type="function">
    <text evidence="1">Plant non-specific lipid-transfer proteins transfer phospholipids as well as galactolipids across membranes. May play a role in wax or cutin deposition in the cell walls of expanding epidermal cells and certain secretory tissues.</text>
</comment>
<dbReference type="InterPro" id="IPR036312">
    <property type="entry name" value="Bifun_inhib/LTP/seed_sf"/>
</dbReference>
<comment type="similarity">
    <text evidence="1">Belongs to the plant LTP family.</text>
</comment>
<feature type="domain" description="Bifunctional inhibitor/plant lipid transfer protein/seed storage helical" evidence="3">
    <location>
        <begin position="28"/>
        <end position="112"/>
    </location>
</feature>
<dbReference type="SMART" id="SM00499">
    <property type="entry name" value="AAI"/>
    <property type="match status" value="1"/>
</dbReference>
<feature type="chain" id="PRO_5029910721" description="Non-specific lipid-transfer protein" evidence="2">
    <location>
        <begin position="26"/>
        <end position="117"/>
    </location>
</feature>
<dbReference type="PANTHER" id="PTHR33076">
    <property type="entry name" value="NON-SPECIFIC LIPID-TRANSFER PROTEIN 2-RELATED"/>
    <property type="match status" value="1"/>
</dbReference>
<keyword evidence="1" id="KW-0813">Transport</keyword>
<dbReference type="InterPro" id="IPR000528">
    <property type="entry name" value="Plant_nsLTP"/>
</dbReference>
<dbReference type="GO" id="GO:0008289">
    <property type="term" value="F:lipid binding"/>
    <property type="evidence" value="ECO:0007669"/>
    <property type="project" value="UniProtKB-KW"/>
</dbReference>